<dbReference type="InterPro" id="IPR001810">
    <property type="entry name" value="F-box_dom"/>
</dbReference>
<protein>
    <recommendedName>
        <fullName evidence="4">F-box domain-containing protein</fullName>
    </recommendedName>
</protein>
<feature type="domain" description="F-box" evidence="4">
    <location>
        <begin position="7"/>
        <end position="54"/>
    </location>
</feature>
<accession>A0A6A5HAS9</accession>
<dbReference type="InterPro" id="IPR036047">
    <property type="entry name" value="F-box-like_dom_sf"/>
</dbReference>
<evidence type="ECO:0000256" key="3">
    <source>
        <dbReference type="PROSITE-ProRule" id="PRU00221"/>
    </source>
</evidence>
<dbReference type="SUPFAM" id="SSF81383">
    <property type="entry name" value="F-box domain"/>
    <property type="match status" value="1"/>
</dbReference>
<gene>
    <name evidence="5" type="ORF">GCK72_004252</name>
</gene>
<dbReference type="SUPFAM" id="SSF50978">
    <property type="entry name" value="WD40 repeat-like"/>
    <property type="match status" value="1"/>
</dbReference>
<dbReference type="Gene3D" id="1.20.1280.50">
    <property type="match status" value="1"/>
</dbReference>
<dbReference type="InterPro" id="IPR036322">
    <property type="entry name" value="WD40_repeat_dom_sf"/>
</dbReference>
<comment type="caution">
    <text evidence="5">The sequence shown here is derived from an EMBL/GenBank/DDBJ whole genome shotgun (WGS) entry which is preliminary data.</text>
</comment>
<proteinExistence type="predicted"/>
<reference evidence="5 6" key="1">
    <citation type="submission" date="2019-12" db="EMBL/GenBank/DDBJ databases">
        <title>Chromosome-level assembly of the Caenorhabditis remanei genome.</title>
        <authorList>
            <person name="Teterina A.A."/>
            <person name="Willis J.H."/>
            <person name="Phillips P.C."/>
        </authorList>
    </citation>
    <scope>NUCLEOTIDE SEQUENCE [LARGE SCALE GENOMIC DNA]</scope>
    <source>
        <strain evidence="5 6">PX506</strain>
        <tissue evidence="5">Whole organism</tissue>
    </source>
</reference>
<keyword evidence="1 3" id="KW-0853">WD repeat</keyword>
<dbReference type="PROSITE" id="PS50294">
    <property type="entry name" value="WD_REPEATS_REGION"/>
    <property type="match status" value="1"/>
</dbReference>
<dbReference type="SMART" id="SM00320">
    <property type="entry name" value="WD40"/>
    <property type="match status" value="4"/>
</dbReference>
<name>A0A6A5HAS9_CAERE</name>
<dbReference type="InterPro" id="IPR001680">
    <property type="entry name" value="WD40_rpt"/>
</dbReference>
<dbReference type="EMBL" id="WUAV01000002">
    <property type="protein sequence ID" value="KAF1764305.1"/>
    <property type="molecule type" value="Genomic_DNA"/>
</dbReference>
<dbReference type="RefSeq" id="XP_053588761.1">
    <property type="nucleotide sequence ID" value="XM_053724567.1"/>
</dbReference>
<sequence length="408" mass="46147">MTTENVKAELACLPSEILCHLFTFLPTRQLITEIPLICQRFHTILKDDKFWNGRIRTEYKVRLPDCETKHSEYEPKKSFVAISTQRERWRDEWAESQTIHTALGHSATVDSVLLFESQHRQFCLSGARDRSIRLWDLERVRSGDGDTVDAPWTVAKDETAHLGWIWNMARDSESGEVYTTSWDSTVKNWAIREGGAIQNLNSVNVGSAAQCISVGGARHEIVCTTFAKRTAVIDGRSFGVVAEHRLHKRAVIALAVQGERIFTSSEDRMMMMVDRRMMTKPVLFEYSPTTYKSCLSLQRNQLLTSTSDGKVKLYDATNFNVLQTYTVGSYTRQTLLDHGAHLAMARSVKGYYKFSIHSPGIRSEVWCASTQLAAEPAKFDYLSTSKTLAIGNGDSSILFCFPRPPPQE</sequence>
<evidence type="ECO:0000259" key="4">
    <source>
        <dbReference type="PROSITE" id="PS50181"/>
    </source>
</evidence>
<dbReference type="Proteomes" id="UP000483820">
    <property type="component" value="Chromosome II"/>
</dbReference>
<evidence type="ECO:0000313" key="6">
    <source>
        <dbReference type="Proteomes" id="UP000483820"/>
    </source>
</evidence>
<dbReference type="Gene3D" id="2.130.10.10">
    <property type="entry name" value="YVTN repeat-like/Quinoprotein amine dehydrogenase"/>
    <property type="match status" value="1"/>
</dbReference>
<evidence type="ECO:0000256" key="2">
    <source>
        <dbReference type="ARBA" id="ARBA00022737"/>
    </source>
</evidence>
<dbReference type="PROSITE" id="PS50082">
    <property type="entry name" value="WD_REPEATS_2"/>
    <property type="match status" value="1"/>
</dbReference>
<evidence type="ECO:0000313" key="5">
    <source>
        <dbReference type="EMBL" id="KAF1764305.1"/>
    </source>
</evidence>
<dbReference type="AlphaFoldDB" id="A0A6A5HAS9"/>
<dbReference type="PANTHER" id="PTHR19855">
    <property type="entry name" value="WD40 REPEAT PROTEIN 12, 37"/>
    <property type="match status" value="1"/>
</dbReference>
<dbReference type="PANTHER" id="PTHR19855:SF33">
    <property type="entry name" value="F-BOX_WD REPEAT-CONTAINING PROTEIN MEC-15"/>
    <property type="match status" value="1"/>
</dbReference>
<dbReference type="CTD" id="9823598"/>
<dbReference type="InterPro" id="IPR015943">
    <property type="entry name" value="WD40/YVTN_repeat-like_dom_sf"/>
</dbReference>
<dbReference type="GeneID" id="9823598"/>
<organism evidence="5 6">
    <name type="scientific">Caenorhabditis remanei</name>
    <name type="common">Caenorhabditis vulgaris</name>
    <dbReference type="NCBI Taxonomy" id="31234"/>
    <lineage>
        <taxon>Eukaryota</taxon>
        <taxon>Metazoa</taxon>
        <taxon>Ecdysozoa</taxon>
        <taxon>Nematoda</taxon>
        <taxon>Chromadorea</taxon>
        <taxon>Rhabditida</taxon>
        <taxon>Rhabditina</taxon>
        <taxon>Rhabditomorpha</taxon>
        <taxon>Rhabditoidea</taxon>
        <taxon>Rhabditidae</taxon>
        <taxon>Peloderinae</taxon>
        <taxon>Caenorhabditis</taxon>
    </lineage>
</organism>
<evidence type="ECO:0000256" key="1">
    <source>
        <dbReference type="ARBA" id="ARBA00022574"/>
    </source>
</evidence>
<dbReference type="InterPro" id="IPR019775">
    <property type="entry name" value="WD40_repeat_CS"/>
</dbReference>
<dbReference type="PROSITE" id="PS50181">
    <property type="entry name" value="FBOX"/>
    <property type="match status" value="1"/>
</dbReference>
<dbReference type="KEGG" id="crq:GCK72_004252"/>
<feature type="repeat" description="WD" evidence="3">
    <location>
        <begin position="102"/>
        <end position="138"/>
    </location>
</feature>
<dbReference type="Pfam" id="PF00400">
    <property type="entry name" value="WD40"/>
    <property type="match status" value="1"/>
</dbReference>
<keyword evidence="2" id="KW-0677">Repeat</keyword>
<dbReference type="PROSITE" id="PS00678">
    <property type="entry name" value="WD_REPEATS_1"/>
    <property type="match status" value="1"/>
</dbReference>
<dbReference type="Pfam" id="PF12937">
    <property type="entry name" value="F-box-like"/>
    <property type="match status" value="1"/>
</dbReference>